<sequence>RTPKAVRRARTLTVLFLLTVAAAVLLCPRRVQTQAHEPPAGVHHTVAPGDTLWDIAVAYGGNRDAREVVYEIQRLNGLPSAEIYPGQVLFVPTESR</sequence>
<dbReference type="InterPro" id="IPR018392">
    <property type="entry name" value="LysM"/>
</dbReference>
<proteinExistence type="predicted"/>
<dbReference type="Proteomes" id="UP000194267">
    <property type="component" value="Unassembled WGS sequence"/>
</dbReference>
<evidence type="ECO:0000259" key="1">
    <source>
        <dbReference type="PROSITE" id="PS51782"/>
    </source>
</evidence>
<organism evidence="2 3">
    <name type="scientific">Symbiobacterium thermophilum</name>
    <dbReference type="NCBI Taxonomy" id="2734"/>
    <lineage>
        <taxon>Bacteria</taxon>
        <taxon>Bacillati</taxon>
        <taxon>Bacillota</taxon>
        <taxon>Clostridia</taxon>
        <taxon>Eubacteriales</taxon>
        <taxon>Symbiobacteriaceae</taxon>
        <taxon>Symbiobacterium</taxon>
    </lineage>
</organism>
<accession>A0A1Y2T5F8</accession>
<feature type="domain" description="LysM" evidence="1">
    <location>
        <begin position="42"/>
        <end position="91"/>
    </location>
</feature>
<feature type="non-terminal residue" evidence="2">
    <location>
        <position position="1"/>
    </location>
</feature>
<gene>
    <name evidence="2" type="ORF">A6D92_05840</name>
</gene>
<evidence type="ECO:0000313" key="2">
    <source>
        <dbReference type="EMBL" id="OTA41539.1"/>
    </source>
</evidence>
<dbReference type="EMBL" id="LWLV01000389">
    <property type="protein sequence ID" value="OTA41539.1"/>
    <property type="molecule type" value="Genomic_DNA"/>
</dbReference>
<dbReference type="PROSITE" id="PS51782">
    <property type="entry name" value="LYSM"/>
    <property type="match status" value="1"/>
</dbReference>
<dbReference type="Gene3D" id="3.10.350.10">
    <property type="entry name" value="LysM domain"/>
    <property type="match status" value="1"/>
</dbReference>
<comment type="caution">
    <text evidence="2">The sequence shown here is derived from an EMBL/GenBank/DDBJ whole genome shotgun (WGS) entry which is preliminary data.</text>
</comment>
<dbReference type="Pfam" id="PF01476">
    <property type="entry name" value="LysM"/>
    <property type="match status" value="1"/>
</dbReference>
<protein>
    <recommendedName>
        <fullName evidence="1">LysM domain-containing protein</fullName>
    </recommendedName>
</protein>
<evidence type="ECO:0000313" key="3">
    <source>
        <dbReference type="Proteomes" id="UP000194267"/>
    </source>
</evidence>
<reference evidence="3" key="1">
    <citation type="submission" date="2016-04" db="EMBL/GenBank/DDBJ databases">
        <authorList>
            <person name="Antunes L.P."/>
            <person name="Martins L.F."/>
            <person name="Pereira R.V."/>
            <person name="Thomas A.M."/>
            <person name="Barbosa D."/>
            <person name="Nascimento L."/>
            <person name="Silva G.M."/>
            <person name="Condomitti G.W."/>
            <person name="Digiampietri L.A."/>
            <person name="Lombardi K.C."/>
            <person name="Ramos P.L."/>
            <person name="Quaggio R.B."/>
            <person name="Oliveira J.C."/>
            <person name="Pascon R.C."/>
            <person name="Cruz J.B."/>
            <person name="Silva A.M."/>
            <person name="Setubal J.C."/>
        </authorList>
    </citation>
    <scope>NUCLEOTIDE SEQUENCE [LARGE SCALE GENOMIC DNA]</scope>
</reference>
<name>A0A1Y2T5F8_SYMTR</name>
<dbReference type="CDD" id="cd00118">
    <property type="entry name" value="LysM"/>
    <property type="match status" value="1"/>
</dbReference>
<dbReference type="AlphaFoldDB" id="A0A1Y2T5F8"/>
<dbReference type="SMART" id="SM00257">
    <property type="entry name" value="LysM"/>
    <property type="match status" value="1"/>
</dbReference>
<dbReference type="SUPFAM" id="SSF54106">
    <property type="entry name" value="LysM domain"/>
    <property type="match status" value="1"/>
</dbReference>
<dbReference type="InterPro" id="IPR036779">
    <property type="entry name" value="LysM_dom_sf"/>
</dbReference>